<evidence type="ECO:0000313" key="4">
    <source>
        <dbReference type="EMBL" id="MDY5145497.1"/>
    </source>
</evidence>
<dbReference type="Proteomes" id="UP001288320">
    <property type="component" value="Unassembled WGS sequence"/>
</dbReference>
<feature type="region of interest" description="Disordered" evidence="1">
    <location>
        <begin position="1"/>
        <end position="38"/>
    </location>
</feature>
<sequence length="295" mass="31297">MSEGGRRLTRSEMRERGLLKPLEEGEASPVEELRRTRDIPVVRATRRRAILAERAEAIEAAGAAEVSEPVERAEAAVPLLEDEGAPTQAYEPVNAAEPRAIHEESAPAGERISVFDRFEADTEASIGEEDHSLMPSFATSASAAAAAPASQVASESVSASEPALEPEVAAEFSEGGSLRERLLARTQSDALRASVTEQEPAPAAAENTGNDAAAPFSPASVPAAQPDPLAHEYVDEDELEDESSPRRWTMTMLLLIVISVVLGLVIGFFFLQHGAQAAPGDLVASSITPNIKEIL</sequence>
<keyword evidence="2" id="KW-0472">Membrane</keyword>
<dbReference type="AlphaFoldDB" id="A0AAW9HBU9"/>
<dbReference type="RefSeq" id="WP_101595003.1">
    <property type="nucleotide sequence ID" value="NZ_JASOEX010000068.1"/>
</dbReference>
<protein>
    <submittedName>
        <fullName evidence="3">Uncharacterized protein</fullName>
    </submittedName>
</protein>
<gene>
    <name evidence="3" type="ORF">R6G74_03865</name>
    <name evidence="4" type="ORF">R6P33_00475</name>
</gene>
<evidence type="ECO:0000256" key="1">
    <source>
        <dbReference type="SAM" id="MobiDB-lite"/>
    </source>
</evidence>
<reference evidence="3 5" key="1">
    <citation type="submission" date="2023-10" db="EMBL/GenBank/DDBJ databases">
        <title>Whole Genome based description of the genera Actinobaculum and Actinotignum reveals a complex phylogenetic relationship within the species included in the genus Actinotignum.</title>
        <authorList>
            <person name="Jensen C.S."/>
            <person name="Dargis R."/>
            <person name="Kemp M."/>
            <person name="Christensen J.J."/>
        </authorList>
    </citation>
    <scope>NUCLEOTIDE SEQUENCE</scope>
    <source>
        <strain evidence="4 5">SLA_B089</strain>
        <strain evidence="3">SLA_B245</strain>
    </source>
</reference>
<evidence type="ECO:0000313" key="5">
    <source>
        <dbReference type="Proteomes" id="UP001284901"/>
    </source>
</evidence>
<evidence type="ECO:0000313" key="6">
    <source>
        <dbReference type="Proteomes" id="UP001288320"/>
    </source>
</evidence>
<feature type="transmembrane region" description="Helical" evidence="2">
    <location>
        <begin position="252"/>
        <end position="271"/>
    </location>
</feature>
<evidence type="ECO:0000256" key="2">
    <source>
        <dbReference type="SAM" id="Phobius"/>
    </source>
</evidence>
<keyword evidence="2" id="KW-1133">Transmembrane helix</keyword>
<keyword evidence="5" id="KW-1185">Reference proteome</keyword>
<name>A0AAW9HBU9_9ACTO</name>
<feature type="region of interest" description="Disordered" evidence="1">
    <location>
        <begin position="191"/>
        <end position="226"/>
    </location>
</feature>
<feature type="compositionally biased region" description="Basic and acidic residues" evidence="1">
    <location>
        <begin position="1"/>
        <end position="23"/>
    </location>
</feature>
<keyword evidence="2" id="KW-0812">Transmembrane</keyword>
<proteinExistence type="predicted"/>
<comment type="caution">
    <text evidence="3">The sequence shown here is derived from an EMBL/GenBank/DDBJ whole genome shotgun (WGS) entry which is preliminary data.</text>
</comment>
<feature type="compositionally biased region" description="Low complexity" evidence="1">
    <location>
        <begin position="201"/>
        <end position="226"/>
    </location>
</feature>
<dbReference type="EMBL" id="JAWNFV010000006">
    <property type="protein sequence ID" value="MDY5140449.1"/>
    <property type="molecule type" value="Genomic_DNA"/>
</dbReference>
<accession>A0AAW9HBU9</accession>
<evidence type="ECO:0000313" key="3">
    <source>
        <dbReference type="EMBL" id="MDY5140449.1"/>
    </source>
</evidence>
<organism evidence="3 6">
    <name type="scientific">Actinotignum timonense</name>
    <dbReference type="NCBI Taxonomy" id="1870995"/>
    <lineage>
        <taxon>Bacteria</taxon>
        <taxon>Bacillati</taxon>
        <taxon>Actinomycetota</taxon>
        <taxon>Actinomycetes</taxon>
        <taxon>Actinomycetales</taxon>
        <taxon>Actinomycetaceae</taxon>
        <taxon>Actinotignum</taxon>
    </lineage>
</organism>
<dbReference type="Proteomes" id="UP001284901">
    <property type="component" value="Unassembled WGS sequence"/>
</dbReference>
<dbReference type="EMBL" id="JAWNFY010000001">
    <property type="protein sequence ID" value="MDY5145497.1"/>
    <property type="molecule type" value="Genomic_DNA"/>
</dbReference>